<feature type="transmembrane region" description="Helical" evidence="1">
    <location>
        <begin position="458"/>
        <end position="478"/>
    </location>
</feature>
<keyword evidence="4" id="KW-1185">Reference proteome</keyword>
<feature type="transmembrane region" description="Helical" evidence="1">
    <location>
        <begin position="484"/>
        <end position="507"/>
    </location>
</feature>
<sequence>MNIFIFSIFVSLVLYLTLTISFAGYGKAIYLIINDRYKKEVNHQISFLVWTGFCCFIFIMSIIHLFFSLDLYVVVPTLTFGIILSIIFFIKNFNYYLQIVLSVPTWLLVVMFFALSLVSTWLALRAMLPPTNYDSGLYHFNSIKWLNSFPITYGIGNLHGRLSFNQSFFAYAASLNFYPLFNHGRSIANSFLILLSFATLVEFSFRLRSKDKFKNLNFVLSIFTIPVLAYWSLTSDGMQSPSPDLTSNLIQIIIFFYFVEFLNTEKNSTKSIYLLSLLTATAITIKLSNLLFCMSIIFLLFFISSLRKNFSVKGYLLSTFIIFAILAVWCIRGFIMSGAPLYPSTIGYINAEWSVPVDEINEMEKWVYSWARQPKMHWSVVLGNWNWFTPWINVITTKRNIEVVFPSFVFLSLTIINIVLYFRSKNIFRLYFLSKLTIIIPPAIGLLFWFFTAPDPRFAQGLFFLLPISSALFMLYLTRELLKRTTYIITICILFLFCSFNLIRFMVNNMSTFRQISMIGWQNIKNVEIERKITKHGVVIFKPLHGDQCWDSPIPCTPYFNEELRMRNHKVVSSGFSIK</sequence>
<comment type="caution">
    <text evidence="3">The sequence shown here is derived from an EMBL/GenBank/DDBJ whole genome shotgun (WGS) entry which is preliminary data.</text>
</comment>
<evidence type="ECO:0000313" key="3">
    <source>
        <dbReference type="EMBL" id="TAA76091.1"/>
    </source>
</evidence>
<feature type="transmembrane region" description="Helical" evidence="1">
    <location>
        <begin position="274"/>
        <end position="303"/>
    </location>
</feature>
<dbReference type="NCBIfam" id="NF047510">
    <property type="entry name" value="LIC_10190_fam"/>
    <property type="match status" value="1"/>
</dbReference>
<name>A0A521G5B9_9BACT</name>
<feature type="domain" description="DUF8201" evidence="2">
    <location>
        <begin position="11"/>
        <end position="463"/>
    </location>
</feature>
<feature type="transmembrane region" description="Helical" evidence="1">
    <location>
        <begin position="186"/>
        <end position="203"/>
    </location>
</feature>
<evidence type="ECO:0000259" key="2">
    <source>
        <dbReference type="Pfam" id="PF26626"/>
    </source>
</evidence>
<feature type="transmembrane region" description="Helical" evidence="1">
    <location>
        <begin position="73"/>
        <end position="93"/>
    </location>
</feature>
<protein>
    <recommendedName>
        <fullName evidence="2">DUF8201 domain-containing protein</fullName>
    </recommendedName>
</protein>
<organism evidence="3 4">
    <name type="scientific">Candidatus Electronema aureum</name>
    <dbReference type="NCBI Taxonomy" id="2005002"/>
    <lineage>
        <taxon>Bacteria</taxon>
        <taxon>Pseudomonadati</taxon>
        <taxon>Thermodesulfobacteriota</taxon>
        <taxon>Desulfobulbia</taxon>
        <taxon>Desulfobulbales</taxon>
        <taxon>Desulfobulbaceae</taxon>
        <taxon>Candidatus Electronema</taxon>
    </lineage>
</organism>
<reference evidence="3" key="1">
    <citation type="submission" date="2017-07" db="EMBL/GenBank/DDBJ databases">
        <title>The cable genome - Insights into the physiology and evolution of filamentous bacteria capable of sulfide oxidation via long distance electron transfer.</title>
        <authorList>
            <person name="Thorup C."/>
            <person name="Bjerg J.T."/>
            <person name="Schreiber L."/>
            <person name="Nielsen L.P."/>
            <person name="Kjeldsen K.U."/>
            <person name="Boesen T."/>
            <person name="Boggild A."/>
            <person name="Meysman F."/>
            <person name="Geelhoed J."/>
            <person name="Schramm A."/>
        </authorList>
    </citation>
    <scope>NUCLEOTIDE SEQUENCE [LARGE SCALE GENOMIC DNA]</scope>
    <source>
        <strain evidence="3">GS</strain>
    </source>
</reference>
<accession>A0A521G5B9</accession>
<keyword evidence="1" id="KW-0472">Membrane</keyword>
<feature type="transmembrane region" description="Helical" evidence="1">
    <location>
        <begin position="45"/>
        <end position="67"/>
    </location>
</feature>
<feature type="transmembrane region" description="Helical" evidence="1">
    <location>
        <begin position="105"/>
        <end position="124"/>
    </location>
</feature>
<feature type="transmembrane region" description="Helical" evidence="1">
    <location>
        <begin position="315"/>
        <end position="335"/>
    </location>
</feature>
<evidence type="ECO:0000313" key="4">
    <source>
        <dbReference type="Proteomes" id="UP000316238"/>
    </source>
</evidence>
<dbReference type="AlphaFoldDB" id="A0A521G5B9"/>
<evidence type="ECO:0000256" key="1">
    <source>
        <dbReference type="SAM" id="Phobius"/>
    </source>
</evidence>
<feature type="transmembrane region" description="Helical" evidence="1">
    <location>
        <begin position="428"/>
        <end position="451"/>
    </location>
</feature>
<dbReference type="InterPro" id="IPR058065">
    <property type="entry name" value="LIC_10190-like"/>
</dbReference>
<dbReference type="Proteomes" id="UP000316238">
    <property type="component" value="Unassembled WGS sequence"/>
</dbReference>
<keyword evidence="1" id="KW-0812">Transmembrane</keyword>
<feature type="transmembrane region" description="Helical" evidence="1">
    <location>
        <begin position="215"/>
        <end position="233"/>
    </location>
</feature>
<dbReference type="Pfam" id="PF26626">
    <property type="entry name" value="DUF8201"/>
    <property type="match status" value="1"/>
</dbReference>
<feature type="transmembrane region" description="Helical" evidence="1">
    <location>
        <begin position="403"/>
        <end position="422"/>
    </location>
</feature>
<feature type="transmembrane region" description="Helical" evidence="1">
    <location>
        <begin position="6"/>
        <end position="33"/>
    </location>
</feature>
<keyword evidence="1" id="KW-1133">Transmembrane helix</keyword>
<proteinExistence type="predicted"/>
<gene>
    <name evidence="3" type="ORF">CDV28_102219</name>
</gene>
<dbReference type="InterPro" id="IPR058514">
    <property type="entry name" value="DUF8201"/>
</dbReference>
<dbReference type="EMBL" id="NQJD01000002">
    <property type="protein sequence ID" value="TAA76091.1"/>
    <property type="molecule type" value="Genomic_DNA"/>
</dbReference>